<reference evidence="2 3" key="1">
    <citation type="submission" date="2023-03" db="EMBL/GenBank/DDBJ databases">
        <authorList>
            <person name="Shen W."/>
            <person name="Cai J."/>
        </authorList>
    </citation>
    <scope>NUCLEOTIDE SEQUENCE [LARGE SCALE GENOMIC DNA]</scope>
    <source>
        <strain evidence="1">P33-2</strain>
        <strain evidence="2 3">Y2</strain>
    </source>
</reference>
<dbReference type="AlphaFoldDB" id="A0AAJ2MJV3"/>
<protein>
    <recommendedName>
        <fullName evidence="4">DUF2187 domain-containing protein</fullName>
    </recommendedName>
</protein>
<dbReference type="EMBL" id="JARPWY010000031">
    <property type="protein sequence ID" value="MDT2514965.1"/>
    <property type="molecule type" value="Genomic_DNA"/>
</dbReference>
<proteinExistence type="predicted"/>
<accession>A0AAJ2MJV3</accession>
<evidence type="ECO:0000313" key="3">
    <source>
        <dbReference type="Proteomes" id="UP001264335"/>
    </source>
</evidence>
<dbReference type="Proteomes" id="UP001260773">
    <property type="component" value="Unassembled WGS sequence"/>
</dbReference>
<comment type="caution">
    <text evidence="2">The sequence shown here is derived from an EMBL/GenBank/DDBJ whole genome shotgun (WGS) entry which is preliminary data.</text>
</comment>
<evidence type="ECO:0000313" key="1">
    <source>
        <dbReference type="EMBL" id="MDT2403025.1"/>
    </source>
</evidence>
<dbReference type="Proteomes" id="UP001264335">
    <property type="component" value="Unassembled WGS sequence"/>
</dbReference>
<evidence type="ECO:0008006" key="4">
    <source>
        <dbReference type="Google" id="ProtNLM"/>
    </source>
</evidence>
<organism evidence="2 3">
    <name type="scientific">Enterococcus avium</name>
    <name type="common">Streptococcus avium</name>
    <dbReference type="NCBI Taxonomy" id="33945"/>
    <lineage>
        <taxon>Bacteria</taxon>
        <taxon>Bacillati</taxon>
        <taxon>Bacillota</taxon>
        <taxon>Bacilli</taxon>
        <taxon>Lactobacillales</taxon>
        <taxon>Enterococcaceae</taxon>
        <taxon>Enterococcus</taxon>
    </lineage>
</organism>
<evidence type="ECO:0000313" key="2">
    <source>
        <dbReference type="EMBL" id="MDT2514965.1"/>
    </source>
</evidence>
<dbReference type="EMBL" id="JARPWH010000037">
    <property type="protein sequence ID" value="MDT2403025.1"/>
    <property type="molecule type" value="Genomic_DNA"/>
</dbReference>
<gene>
    <name evidence="1" type="ORF">P7D43_11610</name>
    <name evidence="2" type="ORF">P7D79_12125</name>
</gene>
<name>A0AAJ2MJV3_ENTAV</name>
<sequence length="45" mass="5034">MEYVIGNEITTVDCHGEKVTGIIEQIYVNTIIVGTTTMKYVCPKK</sequence>
<dbReference type="RefSeq" id="WP_176675412.1">
    <property type="nucleotide sequence ID" value="NZ_CABGUH010000012.1"/>
</dbReference>